<sequence>MKRITGLLAAALLVAGCSTMAPDYQRPEAPVPDSWPEGPPDPAAGLATKGEQPVAEVGWRDLYGDDPVLTGLIEQSLEENRDLRVAARRVEMVRAQYRIQAAALFPQVNATASYTQEQTPAAVYGGGFGGGGAITSEYYNARVGISSYELDLFGRIRSLEDQALQEFRSTFAARRSAQISLIAEVANAYMALLGDRAQLRATEEMLDTQRQSLDLAERRFENGASSRQAVHQARTALAGTRAERAVLRRQVAQDRNALRLLAGGSLPEALTRQPDLQAVKLALPVPADLSSDLLLRRPDVLQAEHQLRAANANIGAARAAFFPTVSLTGSYGSLSSDLDGVFSADSEAWSFVPQISLPIFDGGRREANLDVAKVRKKMEVARYERTIQQAFREVADALAAYGTMEDRLSAQRERVAAARDNYELARTRFRRGIDSYLPVLDAQRTLFDARKDLIAVRQARFTNQVNLYRALGGGWQGRTEAARDSGE</sequence>
<dbReference type="SUPFAM" id="SSF56954">
    <property type="entry name" value="Outer membrane efflux proteins (OEP)"/>
    <property type="match status" value="1"/>
</dbReference>
<reference evidence="5 6" key="1">
    <citation type="submission" date="2024-08" db="EMBL/GenBank/DDBJ databases">
        <title>Whole-genome sequencing of halo(alkali)philic microorganisms from hypersaline lakes.</title>
        <authorList>
            <person name="Sorokin D.Y."/>
            <person name="Merkel A.Y."/>
            <person name="Messina E."/>
            <person name="Yakimov M."/>
        </authorList>
    </citation>
    <scope>NUCLEOTIDE SEQUENCE [LARGE SCALE GENOMIC DNA]</scope>
    <source>
        <strain evidence="5 6">Cl-TMA</strain>
    </source>
</reference>
<feature type="chain" id="PRO_5045014028" evidence="2">
    <location>
        <begin position="22"/>
        <end position="487"/>
    </location>
</feature>
<evidence type="ECO:0000256" key="1">
    <source>
        <dbReference type="ARBA" id="ARBA00007613"/>
    </source>
</evidence>
<keyword evidence="3" id="KW-0175">Coiled coil</keyword>
<dbReference type="EMBL" id="JBGUAW010000005">
    <property type="protein sequence ID" value="MFA9460886.1"/>
    <property type="molecule type" value="Genomic_DNA"/>
</dbReference>
<dbReference type="InterPro" id="IPR003423">
    <property type="entry name" value="OMP_efflux"/>
</dbReference>
<evidence type="ECO:0000256" key="2">
    <source>
        <dbReference type="RuleBase" id="RU362097"/>
    </source>
</evidence>
<dbReference type="Pfam" id="PF02321">
    <property type="entry name" value="OEP"/>
    <property type="match status" value="2"/>
</dbReference>
<evidence type="ECO:0000313" key="5">
    <source>
        <dbReference type="EMBL" id="MFA9460886.1"/>
    </source>
</evidence>
<comment type="similarity">
    <text evidence="1 2">Belongs to the outer membrane factor (OMF) (TC 1.B.17) family.</text>
</comment>
<evidence type="ECO:0000256" key="4">
    <source>
        <dbReference type="SAM" id="MobiDB-lite"/>
    </source>
</evidence>
<proteinExistence type="inferred from homology"/>
<dbReference type="PROSITE" id="PS51257">
    <property type="entry name" value="PROKAR_LIPOPROTEIN"/>
    <property type="match status" value="1"/>
</dbReference>
<dbReference type="Gene3D" id="2.20.200.10">
    <property type="entry name" value="Outer membrane efflux proteins (OEP)"/>
    <property type="match status" value="1"/>
</dbReference>
<comment type="caution">
    <text evidence="5">The sequence shown here is derived from an EMBL/GenBank/DDBJ whole genome shotgun (WGS) entry which is preliminary data.</text>
</comment>
<evidence type="ECO:0000313" key="6">
    <source>
        <dbReference type="Proteomes" id="UP001575181"/>
    </source>
</evidence>
<dbReference type="PANTHER" id="PTHR30203">
    <property type="entry name" value="OUTER MEMBRANE CATION EFFLUX PROTEIN"/>
    <property type="match status" value="1"/>
</dbReference>
<dbReference type="NCBIfam" id="TIGR01845">
    <property type="entry name" value="outer_NodT"/>
    <property type="match status" value="1"/>
</dbReference>
<dbReference type="RefSeq" id="WP_373655670.1">
    <property type="nucleotide sequence ID" value="NZ_JBGUAW010000005.1"/>
</dbReference>
<keyword evidence="2" id="KW-0564">Palmitate</keyword>
<keyword evidence="2" id="KW-0812">Transmembrane</keyword>
<feature type="region of interest" description="Disordered" evidence="4">
    <location>
        <begin position="24"/>
        <end position="50"/>
    </location>
</feature>
<organism evidence="5 6">
    <name type="scientific">Thiohalorhabdus methylotrophus</name>
    <dbReference type="NCBI Taxonomy" id="3242694"/>
    <lineage>
        <taxon>Bacteria</taxon>
        <taxon>Pseudomonadati</taxon>
        <taxon>Pseudomonadota</taxon>
        <taxon>Gammaproteobacteria</taxon>
        <taxon>Thiohalorhabdales</taxon>
        <taxon>Thiohalorhabdaceae</taxon>
        <taxon>Thiohalorhabdus</taxon>
    </lineage>
</organism>
<dbReference type="Gene3D" id="1.20.1600.10">
    <property type="entry name" value="Outer membrane efflux proteins (OEP)"/>
    <property type="match status" value="1"/>
</dbReference>
<feature type="coiled-coil region" evidence="3">
    <location>
        <begin position="373"/>
        <end position="428"/>
    </location>
</feature>
<dbReference type="InterPro" id="IPR010131">
    <property type="entry name" value="MdtP/NodT-like"/>
</dbReference>
<protein>
    <submittedName>
        <fullName evidence="5">Efflux transporter outer membrane subunit</fullName>
    </submittedName>
</protein>
<accession>A0ABV4TWE3</accession>
<dbReference type="PANTHER" id="PTHR30203:SF32">
    <property type="entry name" value="CATION EFFLUX SYSTEM PROTEIN CUSC"/>
    <property type="match status" value="1"/>
</dbReference>
<comment type="subcellular location">
    <subcellularLocation>
        <location evidence="2">Cell outer membrane</location>
        <topology evidence="2">Lipid-anchor</topology>
    </subcellularLocation>
</comment>
<keyword evidence="2" id="KW-0449">Lipoprotein</keyword>
<evidence type="ECO:0000256" key="3">
    <source>
        <dbReference type="SAM" id="Coils"/>
    </source>
</evidence>
<gene>
    <name evidence="5" type="ORF">ACERLL_08620</name>
</gene>
<feature type="signal peptide" evidence="2">
    <location>
        <begin position="1"/>
        <end position="21"/>
    </location>
</feature>
<keyword evidence="2" id="KW-0472">Membrane</keyword>
<name>A0ABV4TWE3_9GAMM</name>
<keyword evidence="6" id="KW-1185">Reference proteome</keyword>
<dbReference type="Proteomes" id="UP001575181">
    <property type="component" value="Unassembled WGS sequence"/>
</dbReference>
<keyword evidence="2" id="KW-1134">Transmembrane beta strand</keyword>
<keyword evidence="2" id="KW-0732">Signal</keyword>